<comment type="caution">
    <text evidence="4">The sequence shown here is derived from an EMBL/GenBank/DDBJ whole genome shotgun (WGS) entry which is preliminary data.</text>
</comment>
<name>A0A8J5FQN3_ZINOF</name>
<accession>A0A8J5FQN3</accession>
<evidence type="ECO:0000256" key="1">
    <source>
        <dbReference type="ARBA" id="ARBA00004496"/>
    </source>
</evidence>
<dbReference type="Gene3D" id="1.25.10.10">
    <property type="entry name" value="Leucine-rich Repeat Variant"/>
    <property type="match status" value="1"/>
</dbReference>
<keyword evidence="2" id="KW-0963">Cytoplasm</keyword>
<evidence type="ECO:0000313" key="5">
    <source>
        <dbReference type="Proteomes" id="UP000734854"/>
    </source>
</evidence>
<dbReference type="SUPFAM" id="SSF48371">
    <property type="entry name" value="ARM repeat"/>
    <property type="match status" value="1"/>
</dbReference>
<sequence length="363" mass="41500">MNQLRTMKAALSFARLQEEKINEEGRRHNKVIHENTSHCSTPRRLTKEEIKERMTKGLCWHCDEKWHRGHQCKQKRILLIEPIENSEEEDDFDEGETQDNINKVQYDSMAISVHALEGLQTPQTMKSYWKGYLARKRLKQQIFDLRCELNTGSAHVKGCVQPINRLVAALPELFACRTISNLRHICAMLSNATQHSQGNCEALVAAGAIDILLKQIGALNRGFPDQEVLKHVLSILRNIVKHPRLLRAFVDTSRSAEIIFQEVLSPLTGDFYVARLLSCRNKNEGYFIACDLLKCLCSTPQGCETIRNLPGYIRRLKVLAHDLERKSELQKRNAAQAGRKDEAVRRHGDAVNLLQLILDNHDP</sequence>
<dbReference type="EMBL" id="JACMSC010000013">
    <property type="protein sequence ID" value="KAG6493466.1"/>
    <property type="molecule type" value="Genomic_DNA"/>
</dbReference>
<reference evidence="4 5" key="1">
    <citation type="submission" date="2020-08" db="EMBL/GenBank/DDBJ databases">
        <title>Plant Genome Project.</title>
        <authorList>
            <person name="Zhang R.-G."/>
        </authorList>
    </citation>
    <scope>NUCLEOTIDE SEQUENCE [LARGE SCALE GENOMIC DNA]</scope>
    <source>
        <tissue evidence="4">Rhizome</tissue>
    </source>
</reference>
<organism evidence="4 5">
    <name type="scientific">Zingiber officinale</name>
    <name type="common">Ginger</name>
    <name type="synonym">Amomum zingiber</name>
    <dbReference type="NCBI Taxonomy" id="94328"/>
    <lineage>
        <taxon>Eukaryota</taxon>
        <taxon>Viridiplantae</taxon>
        <taxon>Streptophyta</taxon>
        <taxon>Embryophyta</taxon>
        <taxon>Tracheophyta</taxon>
        <taxon>Spermatophyta</taxon>
        <taxon>Magnoliopsida</taxon>
        <taxon>Liliopsida</taxon>
        <taxon>Zingiberales</taxon>
        <taxon>Zingiberaceae</taxon>
        <taxon>Zingiber</taxon>
    </lineage>
</organism>
<evidence type="ECO:0000256" key="3">
    <source>
        <dbReference type="ARBA" id="ARBA00022860"/>
    </source>
</evidence>
<evidence type="ECO:0000256" key="2">
    <source>
        <dbReference type="ARBA" id="ARBA00022490"/>
    </source>
</evidence>
<comment type="subcellular location">
    <subcellularLocation>
        <location evidence="1">Cytoplasm</location>
    </subcellularLocation>
</comment>
<evidence type="ECO:0000313" key="4">
    <source>
        <dbReference type="EMBL" id="KAG6493466.1"/>
    </source>
</evidence>
<proteinExistence type="predicted"/>
<protein>
    <submittedName>
        <fullName evidence="4">Uncharacterized protein</fullName>
    </submittedName>
</protein>
<dbReference type="GO" id="GO:0000278">
    <property type="term" value="P:mitotic cell cycle"/>
    <property type="evidence" value="ECO:0007669"/>
    <property type="project" value="TreeGrafter"/>
</dbReference>
<dbReference type="Proteomes" id="UP000734854">
    <property type="component" value="Unassembled WGS sequence"/>
</dbReference>
<dbReference type="PROSITE" id="PS50096">
    <property type="entry name" value="IQ"/>
    <property type="match status" value="1"/>
</dbReference>
<dbReference type="GO" id="GO:0051295">
    <property type="term" value="P:establishment of meiotic spindle localization"/>
    <property type="evidence" value="ECO:0007669"/>
    <property type="project" value="TreeGrafter"/>
</dbReference>
<dbReference type="GO" id="GO:0005516">
    <property type="term" value="F:calmodulin binding"/>
    <property type="evidence" value="ECO:0007669"/>
    <property type="project" value="UniProtKB-KW"/>
</dbReference>
<dbReference type="GO" id="GO:0000922">
    <property type="term" value="C:spindle pole"/>
    <property type="evidence" value="ECO:0007669"/>
    <property type="project" value="TreeGrafter"/>
</dbReference>
<dbReference type="GO" id="GO:0007051">
    <property type="term" value="P:spindle organization"/>
    <property type="evidence" value="ECO:0007669"/>
    <property type="project" value="TreeGrafter"/>
</dbReference>
<gene>
    <name evidence="4" type="ORF">ZIOFF_048452</name>
</gene>
<dbReference type="PANTHER" id="PTHR22706:SF1">
    <property type="entry name" value="ASSEMBLY FACTOR FOR SPINDLE MICROTUBULES"/>
    <property type="match status" value="1"/>
</dbReference>
<dbReference type="InterPro" id="IPR016024">
    <property type="entry name" value="ARM-type_fold"/>
</dbReference>
<dbReference type="AlphaFoldDB" id="A0A8J5FQN3"/>
<dbReference type="InterPro" id="IPR011989">
    <property type="entry name" value="ARM-like"/>
</dbReference>
<dbReference type="SMART" id="SM00185">
    <property type="entry name" value="ARM"/>
    <property type="match status" value="1"/>
</dbReference>
<keyword evidence="5" id="KW-1185">Reference proteome</keyword>
<keyword evidence="3" id="KW-0112">Calmodulin-binding</keyword>
<dbReference type="GO" id="GO:0005737">
    <property type="term" value="C:cytoplasm"/>
    <property type="evidence" value="ECO:0007669"/>
    <property type="project" value="UniProtKB-SubCell"/>
</dbReference>
<dbReference type="InterPro" id="IPR000225">
    <property type="entry name" value="Armadillo"/>
</dbReference>
<dbReference type="PANTHER" id="PTHR22706">
    <property type="entry name" value="ASSEMBLY FACTOR FOR SPINDLE MICROTUBULES"/>
    <property type="match status" value="1"/>
</dbReference>
<dbReference type="InterPro" id="IPR051185">
    <property type="entry name" value="ASPM"/>
</dbReference>